<dbReference type="GO" id="GO:0004843">
    <property type="term" value="F:cysteine-type deubiquitinase activity"/>
    <property type="evidence" value="ECO:0007669"/>
    <property type="project" value="InterPro"/>
</dbReference>
<evidence type="ECO:0000313" key="3">
    <source>
        <dbReference type="Proteomes" id="UP000031056"/>
    </source>
</evidence>
<dbReference type="HOGENOM" id="CLU_384954_0_0_1"/>
<accession>A0A0B2UK15</accession>
<dbReference type="InterPro" id="IPR018200">
    <property type="entry name" value="USP_CS"/>
</dbReference>
<dbReference type="Gene3D" id="3.90.70.10">
    <property type="entry name" value="Cysteine proteinases"/>
    <property type="match status" value="2"/>
</dbReference>
<dbReference type="InterPro" id="IPR001394">
    <property type="entry name" value="Peptidase_C19_UCH"/>
</dbReference>
<dbReference type="SUPFAM" id="SSF54001">
    <property type="entry name" value="Cysteine proteinases"/>
    <property type="match status" value="1"/>
</dbReference>
<dbReference type="GeneID" id="26261961"/>
<dbReference type="VEuPathDB" id="MicrosporidiaDB:M896_060900"/>
<dbReference type="InParanoid" id="A0A0B2UK15"/>
<organism evidence="2 3">
    <name type="scientific">Ordospora colligata OC4</name>
    <dbReference type="NCBI Taxonomy" id="1354746"/>
    <lineage>
        <taxon>Eukaryota</taxon>
        <taxon>Fungi</taxon>
        <taxon>Fungi incertae sedis</taxon>
        <taxon>Microsporidia</taxon>
        <taxon>Ordosporidae</taxon>
        <taxon>Ordospora</taxon>
    </lineage>
</organism>
<reference evidence="2 3" key="1">
    <citation type="journal article" date="2014" name="MBio">
        <title>The Ordospora colligata genome; evolution of extreme reduction in microsporidia and host-to-parasite horizontal gene transfer.</title>
        <authorList>
            <person name="Pombert J.-F."/>
            <person name="Haag K.L."/>
            <person name="Beidas S."/>
            <person name="Ebert D."/>
            <person name="Keeling P.J."/>
        </authorList>
    </citation>
    <scope>NUCLEOTIDE SEQUENCE [LARGE SCALE GENOMIC DNA]</scope>
    <source>
        <strain evidence="2 3">OC4</strain>
    </source>
</reference>
<dbReference type="EMBL" id="JOKQ01000006">
    <property type="protein sequence ID" value="KHN69589.1"/>
    <property type="molecule type" value="Genomic_DNA"/>
</dbReference>
<dbReference type="InterPro" id="IPR028889">
    <property type="entry name" value="USP"/>
</dbReference>
<protein>
    <submittedName>
        <fullName evidence="2">Ubiquitin C-terminal hydrolase</fullName>
    </submittedName>
</protein>
<feature type="domain" description="USP" evidence="1">
    <location>
        <begin position="165"/>
        <end position="654"/>
    </location>
</feature>
<keyword evidence="3" id="KW-1185">Reference proteome</keyword>
<evidence type="ECO:0000259" key="1">
    <source>
        <dbReference type="PROSITE" id="PS50235"/>
    </source>
</evidence>
<dbReference type="PANTHER" id="PTHR21646">
    <property type="entry name" value="UBIQUITIN CARBOXYL-TERMINAL HYDROLASE"/>
    <property type="match status" value="1"/>
</dbReference>
<comment type="caution">
    <text evidence="2">The sequence shown here is derived from an EMBL/GenBank/DDBJ whole genome shotgun (WGS) entry which is preliminary data.</text>
</comment>
<dbReference type="InterPro" id="IPR038765">
    <property type="entry name" value="Papain-like_cys_pep_sf"/>
</dbReference>
<proteinExistence type="predicted"/>
<dbReference type="Pfam" id="PF00443">
    <property type="entry name" value="UCH"/>
    <property type="match status" value="1"/>
</dbReference>
<evidence type="ECO:0000313" key="2">
    <source>
        <dbReference type="EMBL" id="KHN69589.1"/>
    </source>
</evidence>
<sequence length="655" mass="74501">MGYTMQSDRGQQSLDTLTDKTINVTFVIDEFASVDALVQKNSRVLVRVGWVRSMLSSIVSVKEFGMLMQDEGAKKNGGGSRRVSMAVGCNSKLIDVVPGILRCEVEIDELMKRCRLVWNDRVIHPLTEFRDLEDGCTVAIVRIAHTNDGRVLSIDDWAMMRNVVCGLRNQGNTCFMNSGLQCLMNCWKFSEYFMHKEHELVLNKNLPKKVALVDAYSKLVQQMHDEKARVITPSEIKKCMGDLYIEYDENEEQDVIEFVGKLLDSLHEGMVIRTGKKDEGWWSSNKSIVTDLFFFNLKSTLGCLRCSKEKICTEPCMYLSLPIPLKHRRDVILFYESADRGPVSIRVNEHLEIEEMKTIMRNDYGVRGMIICVVYDKNGGAHEFKDGILKDIDRKLFCYEYFESKIGSYFWICLKSRGILMEKTLGISLLAHGKIDDESCMYRAVCDALFGVIDEEIRWMLDDSMVSSYLKIEYPSNAQGGLLGIPVLNVVSKSHGGCKVFDGPSSIPCINTGGNDGSTTIDDCLDAFLEKEEFGSFELLECEGCGGKQRFSKKMDFVSHPVYLIIQLKRFEYVNGLIVKISTPVAYSTEEMVIGGIRYRTIGVCNHDSRYSTATGHYVSYVRKDQWYLCNDQRIIEVNGVNKDDTYVIFLERME</sequence>
<dbReference type="RefSeq" id="XP_014563631.1">
    <property type="nucleotide sequence ID" value="XM_014708145.1"/>
</dbReference>
<name>A0A0B2UK15_9MICR</name>
<dbReference type="OrthoDB" id="2195025at2759"/>
<gene>
    <name evidence="2" type="ORF">M896_060900</name>
</gene>
<keyword evidence="2" id="KW-0378">Hydrolase</keyword>
<dbReference type="PROSITE" id="PS50235">
    <property type="entry name" value="USP_3"/>
    <property type="match status" value="1"/>
</dbReference>
<dbReference type="AlphaFoldDB" id="A0A0B2UK15"/>
<dbReference type="STRING" id="1354746.A0A0B2UK15"/>
<dbReference type="PROSITE" id="PS00972">
    <property type="entry name" value="USP_1"/>
    <property type="match status" value="1"/>
</dbReference>
<dbReference type="InterPro" id="IPR050185">
    <property type="entry name" value="Ub_carboxyl-term_hydrolase"/>
</dbReference>
<dbReference type="GO" id="GO:0016579">
    <property type="term" value="P:protein deubiquitination"/>
    <property type="evidence" value="ECO:0007669"/>
    <property type="project" value="InterPro"/>
</dbReference>
<dbReference type="Proteomes" id="UP000031056">
    <property type="component" value="Unassembled WGS sequence"/>
</dbReference>